<evidence type="ECO:0000313" key="2">
    <source>
        <dbReference type="Proteomes" id="UP000788153"/>
    </source>
</evidence>
<comment type="caution">
    <text evidence="1">The sequence shown here is derived from an EMBL/GenBank/DDBJ whole genome shotgun (WGS) entry which is preliminary data.</text>
</comment>
<reference evidence="1 2" key="1">
    <citation type="submission" date="2020-03" db="EMBL/GenBank/DDBJ databases">
        <title>Genomic Encyclopedia of Type Strains, Phase IV (KMG-IV): sequencing the most valuable type-strain genomes for metagenomic binning, comparative biology and taxonomic classification.</title>
        <authorList>
            <person name="Goeker M."/>
        </authorList>
    </citation>
    <scope>NUCLEOTIDE SEQUENCE [LARGE SCALE GENOMIC DNA]</scope>
    <source>
        <strain evidence="1 2">DSM 22753</strain>
    </source>
</reference>
<gene>
    <name evidence="1" type="ORF">FHT01_002347</name>
</gene>
<keyword evidence="2" id="KW-1185">Reference proteome</keyword>
<dbReference type="EMBL" id="JAASQP010000001">
    <property type="protein sequence ID" value="NIJ24805.1"/>
    <property type="molecule type" value="Genomic_DNA"/>
</dbReference>
<accession>A0ABX0U432</accession>
<dbReference type="Proteomes" id="UP000788153">
    <property type="component" value="Unassembled WGS sequence"/>
</dbReference>
<dbReference type="RefSeq" id="WP_140047208.1">
    <property type="nucleotide sequence ID" value="NZ_JAASQP010000001.1"/>
</dbReference>
<protein>
    <submittedName>
        <fullName evidence="1">Uncharacterized protein</fullName>
    </submittedName>
</protein>
<sequence length="91" mass="9442">MGLEQSLEQIATANGLSTVDVGRMPVGDRVVWTATLHWVGYSRSGNPCKSGHSNISIAEAVARALGNVAADRTPPVAEIEALPAIDMAEAA</sequence>
<evidence type="ECO:0000313" key="1">
    <source>
        <dbReference type="EMBL" id="NIJ24805.1"/>
    </source>
</evidence>
<proteinExistence type="predicted"/>
<organism evidence="1 2">
    <name type="scientific">Sphingomonas japonica</name>
    <dbReference type="NCBI Taxonomy" id="511662"/>
    <lineage>
        <taxon>Bacteria</taxon>
        <taxon>Pseudomonadati</taxon>
        <taxon>Pseudomonadota</taxon>
        <taxon>Alphaproteobacteria</taxon>
        <taxon>Sphingomonadales</taxon>
        <taxon>Sphingomonadaceae</taxon>
        <taxon>Sphingomonas</taxon>
    </lineage>
</organism>
<name>A0ABX0U432_9SPHN</name>